<dbReference type="InterPro" id="IPR012341">
    <property type="entry name" value="6hp_glycosidase-like_sf"/>
</dbReference>
<dbReference type="InterPro" id="IPR008928">
    <property type="entry name" value="6-hairpin_glycosidase_sf"/>
</dbReference>
<feature type="region of interest" description="Disordered" evidence="6">
    <location>
        <begin position="714"/>
        <end position="737"/>
    </location>
</feature>
<keyword evidence="3" id="KW-0808">Transferase</keyword>
<dbReference type="Gene3D" id="2.60.120.260">
    <property type="entry name" value="Galactose-binding domain-like"/>
    <property type="match status" value="1"/>
</dbReference>
<evidence type="ECO:0000256" key="4">
    <source>
        <dbReference type="ARBA" id="ARBA00023295"/>
    </source>
</evidence>
<dbReference type="Pfam" id="PF03636">
    <property type="entry name" value="Glyco_hydro_65N"/>
    <property type="match status" value="1"/>
</dbReference>
<dbReference type="InterPro" id="IPR005195">
    <property type="entry name" value="Glyco_hydro_65_M"/>
</dbReference>
<dbReference type="PATRIC" id="fig|1286094.4.peg.3714"/>
<accession>S3ZJ18</accession>
<evidence type="ECO:0000313" key="9">
    <source>
        <dbReference type="Proteomes" id="UP000014629"/>
    </source>
</evidence>
<dbReference type="Proteomes" id="UP000014629">
    <property type="component" value="Unassembled WGS sequence"/>
</dbReference>
<dbReference type="Gene3D" id="1.50.10.10">
    <property type="match status" value="1"/>
</dbReference>
<feature type="compositionally biased region" description="Gly residues" evidence="6">
    <location>
        <begin position="154"/>
        <end position="167"/>
    </location>
</feature>
<protein>
    <submittedName>
        <fullName evidence="8">Putative Acid trehalase</fullName>
    </submittedName>
</protein>
<keyword evidence="4" id="KW-0326">Glycosidase</keyword>
<dbReference type="PIRSF" id="PIRSF036289">
    <property type="entry name" value="Glycosyl_hydrolase_malt_phosph"/>
    <property type="match status" value="1"/>
</dbReference>
<dbReference type="GO" id="GO:0016757">
    <property type="term" value="F:glycosyltransferase activity"/>
    <property type="evidence" value="ECO:0007669"/>
    <property type="project" value="UniProtKB-KW"/>
</dbReference>
<keyword evidence="9" id="KW-1185">Reference proteome</keyword>
<evidence type="ECO:0000259" key="7">
    <source>
        <dbReference type="PROSITE" id="PS50022"/>
    </source>
</evidence>
<dbReference type="PANTHER" id="PTHR11051">
    <property type="entry name" value="GLYCOSYL HYDROLASE-RELATED"/>
    <property type="match status" value="1"/>
</dbReference>
<feature type="region of interest" description="Disordered" evidence="6">
    <location>
        <begin position="147"/>
        <end position="176"/>
    </location>
</feature>
<dbReference type="InterPro" id="IPR037018">
    <property type="entry name" value="GH65_N"/>
</dbReference>
<dbReference type="InterPro" id="IPR000421">
    <property type="entry name" value="FA58C"/>
</dbReference>
<proteinExistence type="inferred from homology"/>
<dbReference type="InterPro" id="IPR017045">
    <property type="entry name" value="Malt_Pase/Glycosyl_Hdrlase"/>
</dbReference>
<dbReference type="SUPFAM" id="SSF74650">
    <property type="entry name" value="Galactose mutarotase-like"/>
    <property type="match status" value="1"/>
</dbReference>
<dbReference type="Pfam" id="PF03632">
    <property type="entry name" value="Glyco_hydro_65m"/>
    <property type="match status" value="1"/>
</dbReference>
<comment type="similarity">
    <text evidence="1">Belongs to the glycosyl hydrolase 65 family.</text>
</comment>
<keyword evidence="4" id="KW-0378">Hydrolase</keyword>
<evidence type="ECO:0000313" key="8">
    <source>
        <dbReference type="EMBL" id="EPH43168.1"/>
    </source>
</evidence>
<evidence type="ECO:0000256" key="2">
    <source>
        <dbReference type="ARBA" id="ARBA00022676"/>
    </source>
</evidence>
<feature type="domain" description="F5/8 type C" evidence="7">
    <location>
        <begin position="716"/>
        <end position="802"/>
    </location>
</feature>
<dbReference type="SUPFAM" id="SSF49785">
    <property type="entry name" value="Galactose-binding domain-like"/>
    <property type="match status" value="1"/>
</dbReference>
<dbReference type="GO" id="GO:0030246">
    <property type="term" value="F:carbohydrate binding"/>
    <property type="evidence" value="ECO:0007669"/>
    <property type="project" value="InterPro"/>
</dbReference>
<dbReference type="AlphaFoldDB" id="S3ZJ18"/>
<gene>
    <name evidence="8" type="ORF">STRAU_3759</name>
</gene>
<dbReference type="InterPro" id="IPR005196">
    <property type="entry name" value="Glyco_hydro_65_N"/>
</dbReference>
<dbReference type="PANTHER" id="PTHR11051:SF8">
    <property type="entry name" value="PROTEIN-GLUCOSYLGALACTOSYLHYDROXYLYSINE GLUCOSIDASE"/>
    <property type="match status" value="1"/>
</dbReference>
<dbReference type="EMBL" id="AOPZ01000177">
    <property type="protein sequence ID" value="EPH43168.1"/>
    <property type="molecule type" value="Genomic_DNA"/>
</dbReference>
<dbReference type="InterPro" id="IPR011013">
    <property type="entry name" value="Gal_mutarotase_sf_dom"/>
</dbReference>
<evidence type="ECO:0000256" key="6">
    <source>
        <dbReference type="SAM" id="MobiDB-lite"/>
    </source>
</evidence>
<comment type="caution">
    <text evidence="8">The sequence shown here is derived from an EMBL/GenBank/DDBJ whole genome shotgun (WGS) entry which is preliminary data.</text>
</comment>
<dbReference type="GO" id="GO:0005993">
    <property type="term" value="P:trehalose catabolic process"/>
    <property type="evidence" value="ECO:0007669"/>
    <property type="project" value="TreeGrafter"/>
</dbReference>
<dbReference type="Pfam" id="PF00754">
    <property type="entry name" value="F5_F8_type_C"/>
    <property type="match status" value="1"/>
</dbReference>
<dbReference type="Gene3D" id="2.70.98.40">
    <property type="entry name" value="Glycoside hydrolase, family 65, N-terminal domain"/>
    <property type="match status" value="1"/>
</dbReference>
<keyword evidence="2" id="KW-0328">Glycosyltransferase</keyword>
<name>S3ZJ18_9ACTN</name>
<reference evidence="8 9" key="1">
    <citation type="submission" date="2013-02" db="EMBL/GenBank/DDBJ databases">
        <title>Draft Genome Sequence of Streptomyces aurantiacus, Which Produces Setomimycin.</title>
        <authorList>
            <person name="Gruening B.A."/>
            <person name="Praeg A."/>
            <person name="Erxleben A."/>
            <person name="Guenther S."/>
            <person name="Mueller M."/>
        </authorList>
    </citation>
    <scope>NUCLEOTIDE SEQUENCE [LARGE SCALE GENOMIC DNA]</scope>
    <source>
        <strain evidence="8 9">JA 4570</strain>
    </source>
</reference>
<dbReference type="InterPro" id="IPR008979">
    <property type="entry name" value="Galactose-bd-like_sf"/>
</dbReference>
<feature type="active site" description="Proton donor" evidence="5">
    <location>
        <position position="459"/>
    </location>
</feature>
<sequence length="833" mass="89520">MGNGYLGARVAPAGTGYAAHGGKTGWPLYTPAYAGTFVSGLYARGPRHTAGREAVAALPAWTPLDLTVGGETYGPRSRVSHYRQTLHLRCGFVRTALTWTTADGRRTDLTYDVLADRVHAHTAAVRLSLTPHWSGGATVTDRVDGRGARRVAPTGGGSRDTGTGFGTSTGSPGKKTMDVTFRTHGTRTDGAVASTLQAPGRTHEARPARDLSVRQSADFGVRAGGTYHVTKYVGVDTALTSRAPREAARHASVTAAARGWGALFAAHTAAWRSEWDRSSIELPSRPDLQLWVRSAQYGLLSSLRRGARDSIAPTGLTSDNYAGMVFWDAETWMFPALLASRPELARAVLDYRGRTANAARDNARRTAVKGLFYPWTSASRGRLWTECQSWYPPHCVQQNHLQGDIALAAWQYYLATGDRAWLREHGWPLLRGIAEYWAGRTTRNPDGSYSIQNVAGPDEYSNGVTDGVYTNAVAATALRAAASAARTLGRPAPADWARQAERLRIPYDPERKIFLQYDGYQGSTIKQADTVLLIYPLDWPMPEGAAAATLDHYAERSDPDGPAMTDAVHAIDAAAIGEPGCSTYTYLERSVRPFVRGPFALFSEARGEKADAGDALAGAPAQDFLTGKGGFLQVFTHGLTGLRLRDSDALRLDPTLPPQLGAGVTLRGQRWRGSTYDIAVGPEETTVTLTAGHAFTVESPQGRVRVERGAPGVLKTRRPDREPTADAARCRPATATSEDSGRYAAAAVDGSEVTAWSPAPKTRQATLTVDLGREVHVRDVTPVWGVRPADFAVETSADGHAWGAPGGGLARFARVTVRAGERAPGLRELRVSE</sequence>
<evidence type="ECO:0000256" key="5">
    <source>
        <dbReference type="PIRSR" id="PIRSR036289-50"/>
    </source>
</evidence>
<organism evidence="8 9">
    <name type="scientific">Streptomyces aurantiacus JA 4570</name>
    <dbReference type="NCBI Taxonomy" id="1286094"/>
    <lineage>
        <taxon>Bacteria</taxon>
        <taxon>Bacillati</taxon>
        <taxon>Actinomycetota</taxon>
        <taxon>Actinomycetes</taxon>
        <taxon>Kitasatosporales</taxon>
        <taxon>Streptomycetaceae</taxon>
        <taxon>Streptomyces</taxon>
        <taxon>Streptomyces aurantiacus group</taxon>
    </lineage>
</organism>
<dbReference type="InterPro" id="IPR005194">
    <property type="entry name" value="Glyco_hydro_65_C"/>
</dbReference>
<dbReference type="GO" id="GO:0004555">
    <property type="term" value="F:alpha,alpha-trehalase activity"/>
    <property type="evidence" value="ECO:0007669"/>
    <property type="project" value="TreeGrafter"/>
</dbReference>
<evidence type="ECO:0000256" key="1">
    <source>
        <dbReference type="ARBA" id="ARBA00006768"/>
    </source>
</evidence>
<evidence type="ECO:0000256" key="3">
    <source>
        <dbReference type="ARBA" id="ARBA00022679"/>
    </source>
</evidence>
<dbReference type="Pfam" id="PF03633">
    <property type="entry name" value="Glyco_hydro_65C"/>
    <property type="match status" value="1"/>
</dbReference>
<dbReference type="SUPFAM" id="SSF48208">
    <property type="entry name" value="Six-hairpin glycosidases"/>
    <property type="match status" value="1"/>
</dbReference>
<dbReference type="Gene3D" id="2.60.420.10">
    <property type="entry name" value="Maltose phosphorylase, domain 3"/>
    <property type="match status" value="1"/>
</dbReference>
<dbReference type="PROSITE" id="PS50022">
    <property type="entry name" value="FA58C_3"/>
    <property type="match status" value="1"/>
</dbReference>